<dbReference type="GO" id="GO:0015908">
    <property type="term" value="P:fatty acid transport"/>
    <property type="evidence" value="ECO:0007669"/>
    <property type="project" value="UniProtKB-ARBA"/>
</dbReference>
<dbReference type="GeneID" id="4618520"/>
<dbReference type="eggNOG" id="KOG3017">
    <property type="taxonomic scope" value="Eukaryota"/>
</dbReference>
<dbReference type="Proteomes" id="UP000000591">
    <property type="component" value="Chromosome I"/>
</dbReference>
<reference evidence="9" key="2">
    <citation type="journal article" date="2013" name="G3 (Bethesda)">
        <title>Genomes of Ashbya fungi isolated from insects reveal four mating-type loci, numerous translocations, lack of transposons, and distinct gene duplications.</title>
        <authorList>
            <person name="Dietrich F.S."/>
            <person name="Voegeli S."/>
            <person name="Kuo S."/>
            <person name="Philippsen P."/>
        </authorList>
    </citation>
    <scope>GENOME REANNOTATION</scope>
    <source>
        <strain evidence="9">ATCC 10895 / CBS 109.51 / FGSC 9923 / NRRL Y-1056</strain>
    </source>
</reference>
<dbReference type="Gene3D" id="3.40.33.10">
    <property type="entry name" value="CAP"/>
    <property type="match status" value="1"/>
</dbReference>
<evidence type="ECO:0000259" key="7">
    <source>
        <dbReference type="SMART" id="SM00198"/>
    </source>
</evidence>
<keyword evidence="4 6" id="KW-0732">Signal</keyword>
<keyword evidence="9" id="KW-1185">Reference proteome</keyword>
<dbReference type="InterPro" id="IPR014044">
    <property type="entry name" value="CAP_dom"/>
</dbReference>
<protein>
    <submittedName>
        <fullName evidence="8">AAL178Wp</fullName>
    </submittedName>
</protein>
<dbReference type="AlphaFoldDB" id="Q75FA9"/>
<evidence type="ECO:0000256" key="4">
    <source>
        <dbReference type="ARBA" id="ARBA00022729"/>
    </source>
</evidence>
<dbReference type="InParanoid" id="Q75FA9"/>
<dbReference type="InterPro" id="IPR018244">
    <property type="entry name" value="Allrgn_V5/Tpx1_CS"/>
</dbReference>
<dbReference type="GO" id="GO:0015918">
    <property type="term" value="P:sterol transport"/>
    <property type="evidence" value="ECO:0007669"/>
    <property type="project" value="UniProtKB-ARBA"/>
</dbReference>
<dbReference type="InterPro" id="IPR001283">
    <property type="entry name" value="CRISP-related"/>
</dbReference>
<dbReference type="PANTHER" id="PTHR10334">
    <property type="entry name" value="CYSTEINE-RICH SECRETORY PROTEIN-RELATED"/>
    <property type="match status" value="1"/>
</dbReference>
<feature type="domain" description="SCP" evidence="7">
    <location>
        <begin position="70"/>
        <end position="197"/>
    </location>
</feature>
<evidence type="ECO:0000256" key="1">
    <source>
        <dbReference type="ARBA" id="ARBA00004613"/>
    </source>
</evidence>
<name>Q75FA9_EREGS</name>
<evidence type="ECO:0000256" key="6">
    <source>
        <dbReference type="SAM" id="SignalP"/>
    </source>
</evidence>
<dbReference type="STRING" id="284811.Q75FA9"/>
<comment type="similarity">
    <text evidence="2">Belongs to the CRISP family.</text>
</comment>
<feature type="signal peptide" evidence="6">
    <location>
        <begin position="1"/>
        <end position="16"/>
    </location>
</feature>
<dbReference type="PROSITE" id="PS01010">
    <property type="entry name" value="CRISP_2"/>
    <property type="match status" value="1"/>
</dbReference>
<evidence type="ECO:0000313" key="9">
    <source>
        <dbReference type="Proteomes" id="UP000000591"/>
    </source>
</evidence>
<organism evidence="8 9">
    <name type="scientific">Eremothecium gossypii (strain ATCC 10895 / CBS 109.51 / FGSC 9923 / NRRL Y-1056)</name>
    <name type="common">Yeast</name>
    <name type="synonym">Ashbya gossypii</name>
    <dbReference type="NCBI Taxonomy" id="284811"/>
    <lineage>
        <taxon>Eukaryota</taxon>
        <taxon>Fungi</taxon>
        <taxon>Dikarya</taxon>
        <taxon>Ascomycota</taxon>
        <taxon>Saccharomycotina</taxon>
        <taxon>Saccharomycetes</taxon>
        <taxon>Saccharomycetales</taxon>
        <taxon>Saccharomycetaceae</taxon>
        <taxon>Eremothecium</taxon>
    </lineage>
</organism>
<evidence type="ECO:0000256" key="3">
    <source>
        <dbReference type="ARBA" id="ARBA00022525"/>
    </source>
</evidence>
<proteinExistence type="inferred from homology"/>
<dbReference type="Pfam" id="PF00188">
    <property type="entry name" value="CAP"/>
    <property type="match status" value="1"/>
</dbReference>
<keyword evidence="3" id="KW-0964">Secreted</keyword>
<dbReference type="CDD" id="cd05384">
    <property type="entry name" value="CAP_PRY1-like"/>
    <property type="match status" value="1"/>
</dbReference>
<dbReference type="InterPro" id="IPR035940">
    <property type="entry name" value="CAP_sf"/>
</dbReference>
<evidence type="ECO:0000256" key="2">
    <source>
        <dbReference type="ARBA" id="ARBA00009923"/>
    </source>
</evidence>
<dbReference type="PROSITE" id="PS01009">
    <property type="entry name" value="CRISP_1"/>
    <property type="match status" value="1"/>
</dbReference>
<sequence>MRACLLIPLLLVAATARTVTVSVTATRTVTVISAAAVTTLRTTVFTTAYRTQTTPLTETPLSRPTAVNNTFASAVLDLHNDYRRRHHAVPLRWNSTLYTHAQHYANRILCNGSLVHSGLPHGENLALGYSPAAAVTAWYDEIAEYDFSTPGFSHATGHFTQLVWRSTTSVGCAYVMCGPCYGLYIICQYDPPGNVADQYVANVLP</sequence>
<dbReference type="SUPFAM" id="SSF55797">
    <property type="entry name" value="PR-1-like"/>
    <property type="match status" value="1"/>
</dbReference>
<keyword evidence="5" id="KW-0445">Lipid transport</keyword>
<dbReference type="OrthoDB" id="337038at2759"/>
<dbReference type="OMA" id="KPRFTHE"/>
<dbReference type="PRINTS" id="PR00837">
    <property type="entry name" value="V5TPXLIKE"/>
</dbReference>
<dbReference type="GO" id="GO:0005615">
    <property type="term" value="C:extracellular space"/>
    <property type="evidence" value="ECO:0000318"/>
    <property type="project" value="GO_Central"/>
</dbReference>
<dbReference type="EMBL" id="AE016814">
    <property type="protein sequence ID" value="AAS50188.1"/>
    <property type="molecule type" value="Genomic_DNA"/>
</dbReference>
<dbReference type="HOGENOM" id="CLU_035730_9_0_1"/>
<evidence type="ECO:0000313" key="8">
    <source>
        <dbReference type="EMBL" id="AAS50188.1"/>
    </source>
</evidence>
<evidence type="ECO:0000256" key="5">
    <source>
        <dbReference type="ARBA" id="ARBA00023055"/>
    </source>
</evidence>
<dbReference type="RefSeq" id="NP_982364.1">
    <property type="nucleotide sequence ID" value="NM_207717.1"/>
</dbReference>
<comment type="subcellular location">
    <subcellularLocation>
        <location evidence="1">Secreted</location>
    </subcellularLocation>
</comment>
<accession>Q75FA9</accession>
<dbReference type="FunFam" id="3.40.33.10:FF:000012">
    <property type="entry name" value="Secreted protein PRY1"/>
    <property type="match status" value="1"/>
</dbReference>
<feature type="chain" id="PRO_5004286751" evidence="6">
    <location>
        <begin position="17"/>
        <end position="205"/>
    </location>
</feature>
<reference evidence="8 9" key="1">
    <citation type="journal article" date="2004" name="Science">
        <title>The Ashbya gossypii genome as a tool for mapping the ancient Saccharomyces cerevisiae genome.</title>
        <authorList>
            <person name="Dietrich F.S."/>
            <person name="Voegeli S."/>
            <person name="Brachat S."/>
            <person name="Lerch A."/>
            <person name="Gates K."/>
            <person name="Steiner S."/>
            <person name="Mohr C."/>
            <person name="Pohlmann R."/>
            <person name="Luedi P."/>
            <person name="Choi S."/>
            <person name="Wing R.A."/>
            <person name="Flavier A."/>
            <person name="Gaffney T.D."/>
            <person name="Philippsen P."/>
        </authorList>
    </citation>
    <scope>NUCLEOTIDE SEQUENCE [LARGE SCALE GENOMIC DNA]</scope>
    <source>
        <strain evidence="9">ATCC 10895 / CBS 109.51 / FGSC 9923 / NRRL Y-1056</strain>
    </source>
</reference>
<gene>
    <name evidence="8" type="ORF">AGOS_AAL178W</name>
</gene>
<dbReference type="KEGG" id="ago:AGOS_AAL178W"/>
<dbReference type="SMART" id="SM00198">
    <property type="entry name" value="SCP"/>
    <property type="match status" value="1"/>
</dbReference>
<keyword evidence="5" id="KW-0813">Transport</keyword>